<feature type="compositionally biased region" description="Low complexity" evidence="1">
    <location>
        <begin position="49"/>
        <end position="58"/>
    </location>
</feature>
<evidence type="ECO:0000256" key="2">
    <source>
        <dbReference type="SAM" id="Phobius"/>
    </source>
</evidence>
<protein>
    <recommendedName>
        <fullName evidence="4">Lipoprotein</fullName>
    </recommendedName>
</protein>
<gene>
    <name evidence="3" type="ORF">V5R04_11955</name>
</gene>
<reference evidence="3" key="1">
    <citation type="submission" date="2024-02" db="EMBL/GenBank/DDBJ databases">
        <title>Tomenella chthoni gen. nov. sp. nov., a member of the family Jonesiaceae isolated from bat guano.</title>
        <authorList>
            <person name="Miller S.L."/>
            <person name="King J."/>
            <person name="Sankaranarayanan K."/>
            <person name="Lawson P.A."/>
        </authorList>
    </citation>
    <scope>NUCLEOTIDE SEQUENCE</scope>
    <source>
        <strain evidence="3">BS-20</strain>
    </source>
</reference>
<feature type="transmembrane region" description="Helical" evidence="2">
    <location>
        <begin position="21"/>
        <end position="43"/>
    </location>
</feature>
<dbReference type="AlphaFoldDB" id="A0AAU7DW04"/>
<keyword evidence="2" id="KW-0472">Membrane</keyword>
<keyword evidence="2" id="KW-0812">Transmembrane</keyword>
<accession>A0AAU7DW04</accession>
<evidence type="ECO:0008006" key="4">
    <source>
        <dbReference type="Google" id="ProtNLM"/>
    </source>
</evidence>
<dbReference type="EMBL" id="CP146203">
    <property type="protein sequence ID" value="XBH20926.1"/>
    <property type="molecule type" value="Genomic_DNA"/>
</dbReference>
<evidence type="ECO:0000256" key="1">
    <source>
        <dbReference type="SAM" id="MobiDB-lite"/>
    </source>
</evidence>
<sequence>MPTTAGTKHRVALHSIQRFTVSAAVAVVLTTSLTGCGVISGIFGGSAPATPTESAAPPDALATDQEPVETGGPDEPMPGGPQLDPVIQPEPEEPSAEIELNAGTIELSLEEGGAERIFDYTASHCYVSDDYMLVEATGVERGTGKPSTVNIFAEPLELLHEKTGTYQAAGLIKFTDGYREVVSDGRDITVEGHVIPSGFTYRASEAQAHFVVAWFVGPATTRSGAGYVLVNCNY</sequence>
<name>A0AAU7DW04_9MICO</name>
<keyword evidence="2" id="KW-1133">Transmembrane helix</keyword>
<feature type="region of interest" description="Disordered" evidence="1">
    <location>
        <begin position="49"/>
        <end position="94"/>
    </location>
</feature>
<evidence type="ECO:0000313" key="3">
    <source>
        <dbReference type="EMBL" id="XBH20926.1"/>
    </source>
</evidence>
<proteinExistence type="predicted"/>
<organism evidence="3">
    <name type="scientific">Jonesiaceae bacterium BS-20</name>
    <dbReference type="NCBI Taxonomy" id="3120821"/>
    <lineage>
        <taxon>Bacteria</taxon>
        <taxon>Bacillati</taxon>
        <taxon>Actinomycetota</taxon>
        <taxon>Actinomycetes</taxon>
        <taxon>Micrococcales</taxon>
        <taxon>Jonesiaceae</taxon>
    </lineage>
</organism>